<accession>A0A067TJH7</accession>
<dbReference type="Proteomes" id="UP000027222">
    <property type="component" value="Unassembled WGS sequence"/>
</dbReference>
<feature type="compositionally biased region" description="Low complexity" evidence="1">
    <location>
        <begin position="1"/>
        <end position="16"/>
    </location>
</feature>
<feature type="compositionally biased region" description="Polar residues" evidence="1">
    <location>
        <begin position="134"/>
        <end position="147"/>
    </location>
</feature>
<protein>
    <submittedName>
        <fullName evidence="2">Uncharacterized protein</fullName>
    </submittedName>
</protein>
<dbReference type="EMBL" id="KL142368">
    <property type="protein sequence ID" value="KDR83380.1"/>
    <property type="molecule type" value="Genomic_DNA"/>
</dbReference>
<evidence type="ECO:0000256" key="1">
    <source>
        <dbReference type="SAM" id="MobiDB-lite"/>
    </source>
</evidence>
<reference evidence="3" key="1">
    <citation type="journal article" date="2014" name="Proc. Natl. Acad. Sci. U.S.A.">
        <title>Extensive sampling of basidiomycete genomes demonstrates inadequacy of the white-rot/brown-rot paradigm for wood decay fungi.</title>
        <authorList>
            <person name="Riley R."/>
            <person name="Salamov A.A."/>
            <person name="Brown D.W."/>
            <person name="Nagy L.G."/>
            <person name="Floudas D."/>
            <person name="Held B.W."/>
            <person name="Levasseur A."/>
            <person name="Lombard V."/>
            <person name="Morin E."/>
            <person name="Otillar R."/>
            <person name="Lindquist E.A."/>
            <person name="Sun H."/>
            <person name="LaButti K.M."/>
            <person name="Schmutz J."/>
            <person name="Jabbour D."/>
            <person name="Luo H."/>
            <person name="Baker S.E."/>
            <person name="Pisabarro A.G."/>
            <person name="Walton J.D."/>
            <person name="Blanchette R.A."/>
            <person name="Henrissat B."/>
            <person name="Martin F."/>
            <person name="Cullen D."/>
            <person name="Hibbett D.S."/>
            <person name="Grigoriev I.V."/>
        </authorList>
    </citation>
    <scope>NUCLEOTIDE SEQUENCE [LARGE SCALE GENOMIC DNA]</scope>
    <source>
        <strain evidence="3">CBS 339.88</strain>
    </source>
</reference>
<evidence type="ECO:0000313" key="2">
    <source>
        <dbReference type="EMBL" id="KDR83380.1"/>
    </source>
</evidence>
<feature type="region of interest" description="Disordered" evidence="1">
    <location>
        <begin position="354"/>
        <end position="398"/>
    </location>
</feature>
<feature type="region of interest" description="Disordered" evidence="1">
    <location>
        <begin position="127"/>
        <end position="147"/>
    </location>
</feature>
<proteinExistence type="predicted"/>
<sequence>MDTPSSSPLTLGPPLDDMGDFSSSYTGGGLNKIAECGHDASQEDQVIQCRLDALPSVSCQRKLPDFNGVLMTAKNSFEKSESSDAEASLNPSQQNLVSCERKTVPGLSRLRDGETQVNCALSRAVLSEAPPPENTQSFESGHLTTNSSSMDPDFSQISYTGVVRPPAFSTSQSNSALLSFSSTTMNPDLTSSHRVDVEPCEQSPSSLVESFKSTGGHSDDILPRAIFNGKNEELETDTTFGFSKDPESHAEASIPLMLNISTTLETIHPNPSQNASHFLTRDPDTSITDFSLTLTGQIDQSHEETGTGCVSDHFNVPSSSPIAHTQSDPYFTPATIFRARSPDFRTDVVGIQELASSSPPSSPSMTSNYMPSSSPIPSSSPMEGPNRTPPSSPPATTERYIHNSSATVQEPFYEDEVYAAFPHYSMDHRPYQALDRVRKLNFSVSSQLSVV</sequence>
<dbReference type="STRING" id="685588.A0A067TJH7"/>
<gene>
    <name evidence="2" type="ORF">GALMADRAFT_638090</name>
</gene>
<feature type="compositionally biased region" description="Low complexity" evidence="1">
    <location>
        <begin position="356"/>
        <end position="381"/>
    </location>
</feature>
<evidence type="ECO:0000313" key="3">
    <source>
        <dbReference type="Proteomes" id="UP000027222"/>
    </source>
</evidence>
<dbReference type="AlphaFoldDB" id="A0A067TJH7"/>
<keyword evidence="3" id="KW-1185">Reference proteome</keyword>
<organism evidence="2 3">
    <name type="scientific">Galerina marginata (strain CBS 339.88)</name>
    <dbReference type="NCBI Taxonomy" id="685588"/>
    <lineage>
        <taxon>Eukaryota</taxon>
        <taxon>Fungi</taxon>
        <taxon>Dikarya</taxon>
        <taxon>Basidiomycota</taxon>
        <taxon>Agaricomycotina</taxon>
        <taxon>Agaricomycetes</taxon>
        <taxon>Agaricomycetidae</taxon>
        <taxon>Agaricales</taxon>
        <taxon>Agaricineae</taxon>
        <taxon>Strophariaceae</taxon>
        <taxon>Galerina</taxon>
    </lineage>
</organism>
<name>A0A067TJH7_GALM3</name>
<feature type="region of interest" description="Disordered" evidence="1">
    <location>
        <begin position="1"/>
        <end position="24"/>
    </location>
</feature>
<dbReference type="OrthoDB" id="10628461at2759"/>
<dbReference type="HOGENOM" id="CLU_606966_0_0_1"/>